<evidence type="ECO:0000256" key="5">
    <source>
        <dbReference type="ARBA" id="ARBA00022989"/>
    </source>
</evidence>
<accession>A0A1I1GJJ5</accession>
<comment type="subcellular location">
    <subcellularLocation>
        <location evidence="1 7">Cell membrane</location>
        <topology evidence="1 7">Multi-pass membrane protein</topology>
    </subcellularLocation>
</comment>
<name>A0A1I1GJJ5_9LACT</name>
<dbReference type="OrthoDB" id="2168559at2"/>
<evidence type="ECO:0000256" key="2">
    <source>
        <dbReference type="ARBA" id="ARBA00022448"/>
    </source>
</evidence>
<dbReference type="Gene3D" id="1.10.3720.10">
    <property type="entry name" value="MetI-like"/>
    <property type="match status" value="1"/>
</dbReference>
<evidence type="ECO:0000313" key="9">
    <source>
        <dbReference type="EMBL" id="SFC09330.1"/>
    </source>
</evidence>
<feature type="transmembrane region" description="Helical" evidence="7">
    <location>
        <begin position="122"/>
        <end position="143"/>
    </location>
</feature>
<proteinExistence type="inferred from homology"/>
<dbReference type="PROSITE" id="PS50928">
    <property type="entry name" value="ABC_TM1"/>
    <property type="match status" value="1"/>
</dbReference>
<dbReference type="EMBL" id="FOLT01000003">
    <property type="protein sequence ID" value="SFC09330.1"/>
    <property type="molecule type" value="Genomic_DNA"/>
</dbReference>
<feature type="transmembrane region" description="Helical" evidence="7">
    <location>
        <begin position="24"/>
        <end position="48"/>
    </location>
</feature>
<dbReference type="CDD" id="cd06261">
    <property type="entry name" value="TM_PBP2"/>
    <property type="match status" value="1"/>
</dbReference>
<dbReference type="SUPFAM" id="SSF161098">
    <property type="entry name" value="MetI-like"/>
    <property type="match status" value="1"/>
</dbReference>
<feature type="domain" description="ABC transmembrane type-1" evidence="8">
    <location>
        <begin position="85"/>
        <end position="300"/>
    </location>
</feature>
<feature type="transmembrane region" description="Helical" evidence="7">
    <location>
        <begin position="281"/>
        <end position="302"/>
    </location>
</feature>
<comment type="similarity">
    <text evidence="7">Belongs to the binding-protein-dependent transport system permease family.</text>
</comment>
<keyword evidence="4 7" id="KW-0812">Transmembrane</keyword>
<dbReference type="PANTHER" id="PTHR30193:SF37">
    <property type="entry name" value="INNER MEMBRANE ABC TRANSPORTER PERMEASE PROTEIN YCJO"/>
    <property type="match status" value="1"/>
</dbReference>
<keyword evidence="10" id="KW-1185">Reference proteome</keyword>
<keyword evidence="2 7" id="KW-0813">Transport</keyword>
<evidence type="ECO:0000256" key="4">
    <source>
        <dbReference type="ARBA" id="ARBA00022692"/>
    </source>
</evidence>
<reference evidence="10" key="1">
    <citation type="submission" date="2016-10" db="EMBL/GenBank/DDBJ databases">
        <authorList>
            <person name="Varghese N."/>
            <person name="Submissions S."/>
        </authorList>
    </citation>
    <scope>NUCLEOTIDE SEQUENCE [LARGE SCALE GENOMIC DNA]</scope>
    <source>
        <strain evidence="10">DSM 23664</strain>
    </source>
</reference>
<evidence type="ECO:0000313" key="10">
    <source>
        <dbReference type="Proteomes" id="UP000199612"/>
    </source>
</evidence>
<sequence>MEAHNPQVNTLTTKKAKLNKKKNMMFWGWILIAPTLIGLLVLNIFPVIQTVYLSFHSVSTFGQSTFIGLENYIKMFNDADFWQSLSNTLLYAGIQVPVTVVLSTLAAVLLNTKIKGLSVYRTLYFLPMIAAPAAVAMVWRWLFNSQYGLINLMIESLGFNADIQWLSDPSLVLWAVIIVGVWSSVGYNMILLLAGLQEISKDYYEAATMDGASKLRQFFQITLPLLTPQLFFVLVTSIISALQVFDVIFVMFDVTNPSLSSVQSLVYVFFHESYVLNDKGYGSAIIIVLVLIIMIITVIQLLGQKKWVNYD</sequence>
<dbReference type="Proteomes" id="UP000199612">
    <property type="component" value="Unassembled WGS sequence"/>
</dbReference>
<dbReference type="GO" id="GO:0055085">
    <property type="term" value="P:transmembrane transport"/>
    <property type="evidence" value="ECO:0007669"/>
    <property type="project" value="InterPro"/>
</dbReference>
<evidence type="ECO:0000256" key="6">
    <source>
        <dbReference type="ARBA" id="ARBA00023136"/>
    </source>
</evidence>
<dbReference type="InterPro" id="IPR035906">
    <property type="entry name" value="MetI-like_sf"/>
</dbReference>
<dbReference type="STRING" id="753702.SAMN04488102_10311"/>
<dbReference type="Pfam" id="PF00528">
    <property type="entry name" value="BPD_transp_1"/>
    <property type="match status" value="1"/>
</dbReference>
<organism evidence="9 10">
    <name type="scientific">Alkalibacterium subtropicum</name>
    <dbReference type="NCBI Taxonomy" id="753702"/>
    <lineage>
        <taxon>Bacteria</taxon>
        <taxon>Bacillati</taxon>
        <taxon>Bacillota</taxon>
        <taxon>Bacilli</taxon>
        <taxon>Lactobacillales</taxon>
        <taxon>Carnobacteriaceae</taxon>
        <taxon>Alkalibacterium</taxon>
    </lineage>
</organism>
<dbReference type="SUPFAM" id="SSF160964">
    <property type="entry name" value="MalF N-terminal region-like"/>
    <property type="match status" value="1"/>
</dbReference>
<dbReference type="AlphaFoldDB" id="A0A1I1GJJ5"/>
<feature type="transmembrane region" description="Helical" evidence="7">
    <location>
        <begin position="89"/>
        <end position="110"/>
    </location>
</feature>
<feature type="transmembrane region" description="Helical" evidence="7">
    <location>
        <begin position="230"/>
        <end position="252"/>
    </location>
</feature>
<evidence type="ECO:0000256" key="1">
    <source>
        <dbReference type="ARBA" id="ARBA00004651"/>
    </source>
</evidence>
<keyword evidence="5 7" id="KW-1133">Transmembrane helix</keyword>
<dbReference type="GO" id="GO:0005886">
    <property type="term" value="C:plasma membrane"/>
    <property type="evidence" value="ECO:0007669"/>
    <property type="project" value="UniProtKB-SubCell"/>
</dbReference>
<evidence type="ECO:0000259" key="8">
    <source>
        <dbReference type="PROSITE" id="PS50928"/>
    </source>
</evidence>
<evidence type="ECO:0000256" key="7">
    <source>
        <dbReference type="RuleBase" id="RU363032"/>
    </source>
</evidence>
<dbReference type="InterPro" id="IPR051393">
    <property type="entry name" value="ABC_transporter_permease"/>
</dbReference>
<feature type="transmembrane region" description="Helical" evidence="7">
    <location>
        <begin position="171"/>
        <end position="194"/>
    </location>
</feature>
<protein>
    <submittedName>
        <fullName evidence="9">Carbohydrate ABC transporter membrane protein 1, CUT1 family (TC 3.A.1.1.-)</fullName>
    </submittedName>
</protein>
<dbReference type="PANTHER" id="PTHR30193">
    <property type="entry name" value="ABC TRANSPORTER PERMEASE PROTEIN"/>
    <property type="match status" value="1"/>
</dbReference>
<gene>
    <name evidence="9" type="ORF">SAMN04488102_10311</name>
</gene>
<dbReference type="InterPro" id="IPR000515">
    <property type="entry name" value="MetI-like"/>
</dbReference>
<evidence type="ECO:0000256" key="3">
    <source>
        <dbReference type="ARBA" id="ARBA00022475"/>
    </source>
</evidence>
<keyword evidence="6 7" id="KW-0472">Membrane</keyword>
<keyword evidence="3" id="KW-1003">Cell membrane</keyword>